<dbReference type="PROSITE" id="PS00801">
    <property type="entry name" value="TRANSKETOLASE_1"/>
    <property type="match status" value="1"/>
</dbReference>
<feature type="domain" description="Transketolase-like pyrimidine-binding" evidence="17">
    <location>
        <begin position="353"/>
        <end position="525"/>
    </location>
</feature>
<dbReference type="InterPro" id="IPR005478">
    <property type="entry name" value="Transketolase_bac-like"/>
</dbReference>
<dbReference type="Gene3D" id="3.40.50.970">
    <property type="match status" value="2"/>
</dbReference>
<dbReference type="InterPro" id="IPR029061">
    <property type="entry name" value="THDP-binding"/>
</dbReference>
<evidence type="ECO:0000256" key="3">
    <source>
        <dbReference type="ARBA" id="ARBA00013152"/>
    </source>
</evidence>
<feature type="binding site" evidence="12">
    <location>
        <position position="468"/>
    </location>
    <ligand>
        <name>substrate</name>
    </ligand>
</feature>
<dbReference type="InterPro" id="IPR009014">
    <property type="entry name" value="Transketo_C/PFOR_II"/>
</dbReference>
<reference evidence="18" key="1">
    <citation type="journal article" date="2014" name="Int. J. Syst. Evol. Microbiol.">
        <title>Complete genome sequence of Corynebacterium casei LMG S-19264T (=DSM 44701T), isolated from a smear-ripened cheese.</title>
        <authorList>
            <consortium name="US DOE Joint Genome Institute (JGI-PGF)"/>
            <person name="Walter F."/>
            <person name="Albersmeier A."/>
            <person name="Kalinowski J."/>
            <person name="Ruckert C."/>
        </authorList>
    </citation>
    <scope>NUCLEOTIDE SEQUENCE</scope>
    <source>
        <strain evidence="18">CGMCC 1.12919</strain>
    </source>
</reference>
<keyword evidence="5 14" id="KW-0479">Metal-binding</keyword>
<comment type="similarity">
    <text evidence="1 16">Belongs to the transketolase family.</text>
</comment>
<comment type="subunit">
    <text evidence="2 16">Homodimer.</text>
</comment>
<feature type="binding site" evidence="12">
    <location>
        <position position="460"/>
    </location>
    <ligand>
        <name>substrate</name>
    </ligand>
</feature>
<dbReference type="EMBL" id="BMGG01000004">
    <property type="protein sequence ID" value="GGC64375.1"/>
    <property type="molecule type" value="Genomic_DNA"/>
</dbReference>
<dbReference type="Pfam" id="PF00456">
    <property type="entry name" value="Transketolase_N"/>
    <property type="match status" value="1"/>
</dbReference>
<comment type="catalytic activity">
    <reaction evidence="9 16">
        <text>D-sedoheptulose 7-phosphate + D-glyceraldehyde 3-phosphate = aldehydo-D-ribose 5-phosphate + D-xylulose 5-phosphate</text>
        <dbReference type="Rhea" id="RHEA:10508"/>
        <dbReference type="ChEBI" id="CHEBI:57483"/>
        <dbReference type="ChEBI" id="CHEBI:57737"/>
        <dbReference type="ChEBI" id="CHEBI:58273"/>
        <dbReference type="ChEBI" id="CHEBI:59776"/>
        <dbReference type="EC" id="2.2.1.1"/>
    </reaction>
</comment>
<dbReference type="NCBIfam" id="TIGR00232">
    <property type="entry name" value="tktlase_bact"/>
    <property type="match status" value="1"/>
</dbReference>
<dbReference type="InterPro" id="IPR055152">
    <property type="entry name" value="Transketolase-like_C_2"/>
</dbReference>
<evidence type="ECO:0000256" key="13">
    <source>
        <dbReference type="PIRSR" id="PIRSR605478-3"/>
    </source>
</evidence>
<feature type="binding site" evidence="12">
    <location>
        <position position="29"/>
    </location>
    <ligand>
        <name>substrate</name>
    </ligand>
</feature>
<feature type="binding site" evidence="13">
    <location>
        <position position="261"/>
    </location>
    <ligand>
        <name>thiamine diphosphate</name>
        <dbReference type="ChEBI" id="CHEBI:58937"/>
    </ligand>
</feature>
<dbReference type="InterPro" id="IPR049557">
    <property type="entry name" value="Transketolase_CS"/>
</dbReference>
<evidence type="ECO:0000256" key="9">
    <source>
        <dbReference type="ARBA" id="ARBA00049473"/>
    </source>
</evidence>
<keyword evidence="4 16" id="KW-0808">Transferase</keyword>
<dbReference type="Gene3D" id="3.40.50.920">
    <property type="match status" value="1"/>
</dbReference>
<feature type="site" description="Important for catalytic activity" evidence="15">
    <location>
        <position position="261"/>
    </location>
</feature>
<evidence type="ECO:0000256" key="5">
    <source>
        <dbReference type="ARBA" id="ARBA00022723"/>
    </source>
</evidence>
<feature type="active site" description="Proton donor" evidence="11">
    <location>
        <position position="410"/>
    </location>
</feature>
<name>A0A916U8P2_9HYPH</name>
<organism evidence="18 19">
    <name type="scientific">Chelatococcus reniformis</name>
    <dbReference type="NCBI Taxonomy" id="1494448"/>
    <lineage>
        <taxon>Bacteria</taxon>
        <taxon>Pseudomonadati</taxon>
        <taxon>Pseudomonadota</taxon>
        <taxon>Alphaproteobacteria</taxon>
        <taxon>Hyphomicrobiales</taxon>
        <taxon>Chelatococcaceae</taxon>
        <taxon>Chelatococcus</taxon>
    </lineage>
</organism>
<feature type="binding site" evidence="14">
    <location>
        <position position="156"/>
    </location>
    <ligand>
        <name>Mg(2+)</name>
        <dbReference type="ChEBI" id="CHEBI:18420"/>
    </ligand>
</feature>
<dbReference type="AlphaFoldDB" id="A0A916U8P2"/>
<dbReference type="InterPro" id="IPR033247">
    <property type="entry name" value="Transketolase_fam"/>
</dbReference>
<keyword evidence="19" id="KW-1185">Reference proteome</keyword>
<evidence type="ECO:0000256" key="16">
    <source>
        <dbReference type="RuleBase" id="RU004996"/>
    </source>
</evidence>
<dbReference type="GO" id="GO:0005829">
    <property type="term" value="C:cytosol"/>
    <property type="evidence" value="ECO:0007669"/>
    <property type="project" value="TreeGrafter"/>
</dbReference>
<sequence>MTNLVEHRHLANAIRALAMDAVEKANSGHPGLPMGAADIATVLFTRFLKYDAAQPHWPDRDRFVLSAGHGSMLLYALLYLNGYEGMTLAEIERFRQLHSKTPGHPENFMTTGVETTTGPLGQGIATSIGMALAERMLAAEYGDDLVNHYTYVLASDGDLMEGVSQEAIALGGHLKLGKLIVFHDDNGISIDGPLTLSDSVDQVKRFEAAGWHAVRVDGHDPDAIAQAITNAQQETGRPSLIACKTVIGFGAPHKQGTSKAHGEALGADELKAAKEHLGWPYGSFEIPAEILETWRRFGGRGSPAREAWQTRFDQAPEAQRSEFTRRIEHKLPQGLDTAIDGLKRHLVAEPQTVATRKASEIALEVLTVAVPELILGSADLTPSNNTKTKNLIEIAPGSFGGRYIHYGIREHGMSAAMNGITLHGGFRPAGGTFFVFTDYARPAIRISALAHIPVIYIMTHDSIGLGEDGPTHQPVEHLAALRAMPNLHVYRPADTVETAECWQLSLERTTGPSILVLSRQNLTPVRTTHVRENLCAAGAYELSPADGEAVATLFATGSEVGLAIQAQELLKQQGIAARVVSVPSLDLFLEQPEDVRRAVIGTAKIRVAVEAAVRFGWDAVIGENGGFVGMSSFGASGPYKDVYKNFGITAEAVVEQVVKRHNA</sequence>
<accession>A0A916U8P2</accession>
<reference evidence="18" key="2">
    <citation type="submission" date="2020-09" db="EMBL/GenBank/DDBJ databases">
        <authorList>
            <person name="Sun Q."/>
            <person name="Zhou Y."/>
        </authorList>
    </citation>
    <scope>NUCLEOTIDE SEQUENCE</scope>
    <source>
        <strain evidence="18">CGMCC 1.12919</strain>
    </source>
</reference>
<evidence type="ECO:0000256" key="10">
    <source>
        <dbReference type="NCBIfam" id="TIGR00232"/>
    </source>
</evidence>
<dbReference type="Pfam" id="PF02779">
    <property type="entry name" value="Transket_pyr"/>
    <property type="match status" value="1"/>
</dbReference>
<comment type="caution">
    <text evidence="18">The sequence shown here is derived from an EMBL/GenBank/DDBJ whole genome shotgun (WGS) entry which is preliminary data.</text>
</comment>
<feature type="binding site" evidence="13">
    <location>
        <position position="436"/>
    </location>
    <ligand>
        <name>thiamine diphosphate</name>
        <dbReference type="ChEBI" id="CHEBI:58937"/>
    </ligand>
</feature>
<keyword evidence="8 13" id="KW-0786">Thiamine pyrophosphate</keyword>
<evidence type="ECO:0000256" key="8">
    <source>
        <dbReference type="ARBA" id="ARBA00023052"/>
    </source>
</evidence>
<dbReference type="GO" id="GO:0006098">
    <property type="term" value="P:pentose-phosphate shunt"/>
    <property type="evidence" value="ECO:0007669"/>
    <property type="project" value="TreeGrafter"/>
</dbReference>
<evidence type="ECO:0000256" key="11">
    <source>
        <dbReference type="PIRSR" id="PIRSR605478-1"/>
    </source>
</evidence>
<feature type="binding site" evidence="13">
    <location>
        <position position="186"/>
    </location>
    <ligand>
        <name>thiamine diphosphate</name>
        <dbReference type="ChEBI" id="CHEBI:58937"/>
    </ligand>
</feature>
<dbReference type="FunFam" id="3.40.50.970:FF:000003">
    <property type="entry name" value="Transketolase"/>
    <property type="match status" value="1"/>
</dbReference>
<protein>
    <recommendedName>
        <fullName evidence="3 10">Transketolase</fullName>
        <ecNumber evidence="3 10">2.2.1.1</ecNumber>
    </recommendedName>
</protein>
<feature type="binding site" evidence="12">
    <location>
        <position position="519"/>
    </location>
    <ligand>
        <name>substrate</name>
    </ligand>
</feature>
<dbReference type="Proteomes" id="UP000637002">
    <property type="component" value="Unassembled WGS sequence"/>
</dbReference>
<dbReference type="GO" id="GO:0046872">
    <property type="term" value="F:metal ion binding"/>
    <property type="evidence" value="ECO:0007669"/>
    <property type="project" value="UniProtKB-KW"/>
</dbReference>
<feature type="binding site" evidence="13">
    <location>
        <begin position="118"/>
        <end position="120"/>
    </location>
    <ligand>
        <name>thiamine diphosphate</name>
        <dbReference type="ChEBI" id="CHEBI:58937"/>
    </ligand>
</feature>
<evidence type="ECO:0000259" key="17">
    <source>
        <dbReference type="SMART" id="SM00861"/>
    </source>
</evidence>
<dbReference type="CDD" id="cd02012">
    <property type="entry name" value="TPP_TK"/>
    <property type="match status" value="1"/>
</dbReference>
<evidence type="ECO:0000256" key="15">
    <source>
        <dbReference type="PIRSR" id="PIRSR605478-5"/>
    </source>
</evidence>
<dbReference type="InterPro" id="IPR020826">
    <property type="entry name" value="Transketolase_BS"/>
</dbReference>
<dbReference type="GO" id="GO:0004802">
    <property type="term" value="F:transketolase activity"/>
    <property type="evidence" value="ECO:0007669"/>
    <property type="project" value="UniProtKB-UniRule"/>
</dbReference>
<feature type="binding site" evidence="12">
    <location>
        <position position="356"/>
    </location>
    <ligand>
        <name>substrate</name>
    </ligand>
</feature>
<feature type="binding site" evidence="13">
    <location>
        <position position="69"/>
    </location>
    <ligand>
        <name>thiamine diphosphate</name>
        <dbReference type="ChEBI" id="CHEBI:58937"/>
    </ligand>
</feature>
<evidence type="ECO:0000256" key="12">
    <source>
        <dbReference type="PIRSR" id="PIRSR605478-2"/>
    </source>
</evidence>
<evidence type="ECO:0000256" key="7">
    <source>
        <dbReference type="ARBA" id="ARBA00022842"/>
    </source>
</evidence>
<feature type="binding site" evidence="13">
    <location>
        <position position="157"/>
    </location>
    <ligand>
        <name>thiamine diphosphate</name>
        <dbReference type="ChEBI" id="CHEBI:58937"/>
    </ligand>
</feature>
<dbReference type="SMART" id="SM00861">
    <property type="entry name" value="Transket_pyr"/>
    <property type="match status" value="1"/>
</dbReference>
<evidence type="ECO:0000256" key="2">
    <source>
        <dbReference type="ARBA" id="ARBA00011738"/>
    </source>
</evidence>
<dbReference type="PROSITE" id="PS00802">
    <property type="entry name" value="TRANSKETOLASE_2"/>
    <property type="match status" value="1"/>
</dbReference>
<dbReference type="PANTHER" id="PTHR43522">
    <property type="entry name" value="TRANSKETOLASE"/>
    <property type="match status" value="1"/>
</dbReference>
<evidence type="ECO:0000256" key="1">
    <source>
        <dbReference type="ARBA" id="ARBA00007131"/>
    </source>
</evidence>
<comment type="cofactor">
    <cofactor evidence="13">
        <name>thiamine diphosphate</name>
        <dbReference type="ChEBI" id="CHEBI:58937"/>
    </cofactor>
    <text evidence="13">Binds 1 thiamine pyrophosphate per subunit. During the reaction, the substrate forms a covalent intermediate with the cofactor.</text>
</comment>
<dbReference type="InterPro" id="IPR005475">
    <property type="entry name" value="Transketolase-like_Pyr-bd"/>
</dbReference>
<dbReference type="SUPFAM" id="SSF52922">
    <property type="entry name" value="TK C-terminal domain-like"/>
    <property type="match status" value="1"/>
</dbReference>
<keyword evidence="6 16" id="KW-0106">Calcium</keyword>
<dbReference type="FunFam" id="3.40.50.970:FF:000004">
    <property type="entry name" value="Transketolase"/>
    <property type="match status" value="1"/>
</dbReference>
<comment type="function">
    <text evidence="16">Catalyzes the transfer of a two-carbon ketol group from a ketose donor to an aldose acceptor, via a covalent intermediate with the cofactor thiamine pyrophosphate.</text>
</comment>
<comment type="cofactor">
    <cofactor evidence="16">
        <name>Mg(2+)</name>
        <dbReference type="ChEBI" id="CHEBI:18420"/>
    </cofactor>
    <cofactor evidence="16">
        <name>Ca(2+)</name>
        <dbReference type="ChEBI" id="CHEBI:29108"/>
    </cofactor>
    <cofactor evidence="16">
        <name>Mn(2+)</name>
        <dbReference type="ChEBI" id="CHEBI:29035"/>
    </cofactor>
    <cofactor evidence="16">
        <name>Co(2+)</name>
        <dbReference type="ChEBI" id="CHEBI:48828"/>
    </cofactor>
    <text evidence="16">Binds 1 Mg(2+) ion per subunit. Can also utilize other divalent metal cations, such as Ca(2+), Mn(2+) and Co(2+).</text>
</comment>
<evidence type="ECO:0000256" key="14">
    <source>
        <dbReference type="PIRSR" id="PIRSR605478-4"/>
    </source>
</evidence>
<gene>
    <name evidence="18" type="primary">tktA</name>
    <name evidence="18" type="ORF">GCM10010994_23720</name>
</gene>
<dbReference type="RefSeq" id="WP_188609381.1">
    <property type="nucleotide sequence ID" value="NZ_BMGG01000004.1"/>
</dbReference>
<feature type="binding site" evidence="12">
    <location>
        <position position="472"/>
    </location>
    <ligand>
        <name>substrate</name>
    </ligand>
</feature>
<comment type="cofactor">
    <cofactor evidence="14">
        <name>Mg(2+)</name>
        <dbReference type="ChEBI" id="CHEBI:18420"/>
    </cofactor>
    <text evidence="14">Binds 1 Mg(2+) ion per subunit. Can also utilize other divalent metal cations, such as Ca(2+), Mn(2+) and Co(2+).</text>
</comment>
<feature type="site" description="Important for catalytic activity" evidence="15">
    <location>
        <position position="29"/>
    </location>
</feature>
<dbReference type="Pfam" id="PF22613">
    <property type="entry name" value="Transketolase_C_1"/>
    <property type="match status" value="1"/>
</dbReference>
<dbReference type="SUPFAM" id="SSF52518">
    <property type="entry name" value="Thiamin diphosphate-binding fold (THDP-binding)"/>
    <property type="match status" value="2"/>
</dbReference>
<feature type="binding site" evidence="14">
    <location>
        <position position="188"/>
    </location>
    <ligand>
        <name>Mg(2+)</name>
        <dbReference type="ChEBI" id="CHEBI:18420"/>
    </ligand>
</feature>
<proteinExistence type="inferred from homology"/>
<feature type="binding site" evidence="12">
    <location>
        <position position="261"/>
    </location>
    <ligand>
        <name>substrate</name>
    </ligand>
</feature>
<dbReference type="CDD" id="cd07033">
    <property type="entry name" value="TPP_PYR_DXS_TK_like"/>
    <property type="match status" value="1"/>
</dbReference>
<keyword evidence="7 14" id="KW-0460">Magnesium</keyword>
<evidence type="ECO:0000256" key="4">
    <source>
        <dbReference type="ARBA" id="ARBA00022679"/>
    </source>
</evidence>
<evidence type="ECO:0000256" key="6">
    <source>
        <dbReference type="ARBA" id="ARBA00022837"/>
    </source>
</evidence>
<evidence type="ECO:0000313" key="19">
    <source>
        <dbReference type="Proteomes" id="UP000637002"/>
    </source>
</evidence>
<feature type="binding site" evidence="12">
    <location>
        <position position="383"/>
    </location>
    <ligand>
        <name>substrate</name>
    </ligand>
</feature>
<dbReference type="EC" id="2.2.1.1" evidence="3 10"/>
<dbReference type="PANTHER" id="PTHR43522:SF2">
    <property type="entry name" value="TRANSKETOLASE 1-RELATED"/>
    <property type="match status" value="1"/>
</dbReference>
<evidence type="ECO:0000313" key="18">
    <source>
        <dbReference type="EMBL" id="GGC64375.1"/>
    </source>
</evidence>
<feature type="binding site" evidence="14">
    <location>
        <position position="186"/>
    </location>
    <ligand>
        <name>Mg(2+)</name>
        <dbReference type="ChEBI" id="CHEBI:18420"/>
    </ligand>
</feature>
<dbReference type="InterPro" id="IPR005474">
    <property type="entry name" value="Transketolase_N"/>
</dbReference>